<dbReference type="InterPro" id="IPR001147">
    <property type="entry name" value="Ribosomal_eL21"/>
</dbReference>
<dbReference type="HAMAP" id="MF_00369">
    <property type="entry name" value="Ribosomal_eL21"/>
    <property type="match status" value="1"/>
</dbReference>
<dbReference type="InterPro" id="IPR022856">
    <property type="entry name" value="Ribosomal_eL21_arc"/>
</dbReference>
<keyword evidence="2 5" id="KW-0689">Ribosomal protein</keyword>
<dbReference type="GO" id="GO:0005840">
    <property type="term" value="C:ribosome"/>
    <property type="evidence" value="ECO:0007669"/>
    <property type="project" value="UniProtKB-KW"/>
</dbReference>
<reference evidence="7" key="1">
    <citation type="journal article" date="2022" name="Int. J. Syst. Evol. Microbiol.">
        <title>Nanobdella aerobiophila gen. nov., sp. nov., a thermoacidophilic, obligate ectosymbiotic archaeon, and proposal of Nanobdellaceae fam. nov., Nanobdellales ord. nov. and Nanobdellia class. nov.</title>
        <authorList>
            <person name="Kato S."/>
            <person name="Ogasawara A."/>
            <person name="Itoh T."/>
            <person name="Sakai H.D."/>
            <person name="Shimizu M."/>
            <person name="Yuki M."/>
            <person name="Kaneko M."/>
            <person name="Takashina T."/>
            <person name="Ohkuma M."/>
        </authorList>
    </citation>
    <scope>NUCLEOTIDE SEQUENCE [LARGE SCALE GENOMIC DNA]</scope>
    <source>
        <strain evidence="7">MJ1</strain>
    </source>
</reference>
<dbReference type="GeneID" id="74567989"/>
<evidence type="ECO:0000256" key="3">
    <source>
        <dbReference type="ARBA" id="ARBA00023274"/>
    </source>
</evidence>
<dbReference type="GO" id="GO:0006412">
    <property type="term" value="P:translation"/>
    <property type="evidence" value="ECO:0007669"/>
    <property type="project" value="UniProtKB-UniRule"/>
</dbReference>
<dbReference type="AlphaFoldDB" id="A0A915SS79"/>
<dbReference type="PROSITE" id="PS01171">
    <property type="entry name" value="RIBOSOMAL_L21E"/>
    <property type="match status" value="1"/>
</dbReference>
<dbReference type="InterPro" id="IPR008991">
    <property type="entry name" value="Translation_prot_SH3-like_sf"/>
</dbReference>
<dbReference type="Pfam" id="PF01157">
    <property type="entry name" value="Ribosomal_L21e"/>
    <property type="match status" value="1"/>
</dbReference>
<dbReference type="Proteomes" id="UP001055553">
    <property type="component" value="Chromosome"/>
</dbReference>
<organism evidence="6 7">
    <name type="scientific">Nanobdella aerobiophila</name>
    <dbReference type="NCBI Taxonomy" id="2586965"/>
    <lineage>
        <taxon>Archaea</taxon>
        <taxon>Nanobdellota</taxon>
        <taxon>Nanobdellia</taxon>
        <taxon>Nanobdellales</taxon>
        <taxon>Nanobdellaceae</taxon>
        <taxon>Nanobdella</taxon>
    </lineage>
</organism>
<dbReference type="InterPro" id="IPR036948">
    <property type="entry name" value="Ribosomal_eL21_sf"/>
</dbReference>
<protein>
    <recommendedName>
        <fullName evidence="4 5">Large ribosomal subunit protein eL21</fullName>
    </recommendedName>
</protein>
<gene>
    <name evidence="5" type="primary">rpl21e</name>
    <name evidence="6" type="ORF">MJ1_0037</name>
</gene>
<keyword evidence="7" id="KW-1185">Reference proteome</keyword>
<evidence type="ECO:0000313" key="6">
    <source>
        <dbReference type="EMBL" id="BBL45216.1"/>
    </source>
</evidence>
<dbReference type="GO" id="GO:1990904">
    <property type="term" value="C:ribonucleoprotein complex"/>
    <property type="evidence" value="ECO:0007669"/>
    <property type="project" value="UniProtKB-KW"/>
</dbReference>
<keyword evidence="3 5" id="KW-0687">Ribonucleoprotein</keyword>
<evidence type="ECO:0000313" key="7">
    <source>
        <dbReference type="Proteomes" id="UP001055553"/>
    </source>
</evidence>
<dbReference type="GO" id="GO:0003735">
    <property type="term" value="F:structural constituent of ribosome"/>
    <property type="evidence" value="ECO:0007669"/>
    <property type="project" value="InterPro"/>
</dbReference>
<dbReference type="RefSeq" id="WP_258393258.1">
    <property type="nucleotide sequence ID" value="NZ_AP019769.1"/>
</dbReference>
<accession>A0A915SS79</accession>
<comment type="similarity">
    <text evidence="1 5">Belongs to the eukaryotic ribosomal protein eL21 family.</text>
</comment>
<evidence type="ECO:0000256" key="1">
    <source>
        <dbReference type="ARBA" id="ARBA00008427"/>
    </source>
</evidence>
<evidence type="ECO:0000256" key="5">
    <source>
        <dbReference type="HAMAP-Rule" id="MF_00369"/>
    </source>
</evidence>
<name>A0A915SS79_9ARCH</name>
<dbReference type="NCBIfam" id="NF003303">
    <property type="entry name" value="PRK04306.1"/>
    <property type="match status" value="1"/>
</dbReference>
<sequence>MTARKGKGSRRKTRDKLSLNIRNHGKIRINSILENYNKGDRVVIKINPAYHDGMPNPRFLGSTGIVKSKRGECYEVMINNKGNEKILIVHPAHLKRV</sequence>
<dbReference type="InterPro" id="IPR018259">
    <property type="entry name" value="Ribosomal_eL21_CS"/>
</dbReference>
<dbReference type="Gene3D" id="2.30.30.70">
    <property type="entry name" value="Ribosomal protein L21"/>
    <property type="match status" value="1"/>
</dbReference>
<proteinExistence type="inferred from homology"/>
<dbReference type="KEGG" id="naer:MJ1_0037"/>
<dbReference type="PANTHER" id="PTHR20981">
    <property type="entry name" value="60S RIBOSOMAL PROTEIN L21"/>
    <property type="match status" value="1"/>
</dbReference>
<evidence type="ECO:0000256" key="4">
    <source>
        <dbReference type="ARBA" id="ARBA00035219"/>
    </source>
</evidence>
<dbReference type="EMBL" id="AP019769">
    <property type="protein sequence ID" value="BBL45216.1"/>
    <property type="molecule type" value="Genomic_DNA"/>
</dbReference>
<evidence type="ECO:0000256" key="2">
    <source>
        <dbReference type="ARBA" id="ARBA00022980"/>
    </source>
</evidence>
<dbReference type="SUPFAM" id="SSF50104">
    <property type="entry name" value="Translation proteins SH3-like domain"/>
    <property type="match status" value="1"/>
</dbReference>